<dbReference type="InterPro" id="IPR000863">
    <property type="entry name" value="Sulfotransferase_dom"/>
</dbReference>
<organism evidence="4 5">
    <name type="scientific">Lingula anatina</name>
    <name type="common">Brachiopod</name>
    <name type="synonym">Lingula unguis</name>
    <dbReference type="NCBI Taxonomy" id="7574"/>
    <lineage>
        <taxon>Eukaryota</taxon>
        <taxon>Metazoa</taxon>
        <taxon>Spiralia</taxon>
        <taxon>Lophotrochozoa</taxon>
        <taxon>Brachiopoda</taxon>
        <taxon>Linguliformea</taxon>
        <taxon>Lingulata</taxon>
        <taxon>Lingulida</taxon>
        <taxon>Linguloidea</taxon>
        <taxon>Lingulidae</taxon>
        <taxon>Lingula</taxon>
    </lineage>
</organism>
<accession>A0A1S3H9J1</accession>
<dbReference type="KEGG" id="lak:106152936"/>
<keyword evidence="2" id="KW-0808">Transferase</keyword>
<dbReference type="PANTHER" id="PTHR11783">
    <property type="entry name" value="SULFOTRANSFERASE SULT"/>
    <property type="match status" value="1"/>
</dbReference>
<evidence type="ECO:0000256" key="2">
    <source>
        <dbReference type="ARBA" id="ARBA00022679"/>
    </source>
</evidence>
<dbReference type="Pfam" id="PF00685">
    <property type="entry name" value="Sulfotransfer_1"/>
    <property type="match status" value="1"/>
</dbReference>
<name>A0A1S3H9J1_LINAN</name>
<dbReference type="SUPFAM" id="SSF52540">
    <property type="entry name" value="P-loop containing nucleoside triphosphate hydrolases"/>
    <property type="match status" value="1"/>
</dbReference>
<comment type="similarity">
    <text evidence="1">Belongs to the sulfotransferase 1 family.</text>
</comment>
<evidence type="ECO:0000259" key="3">
    <source>
        <dbReference type="Pfam" id="PF00685"/>
    </source>
</evidence>
<feature type="domain" description="Sulfotransferase" evidence="3">
    <location>
        <begin position="46"/>
        <end position="271"/>
    </location>
</feature>
<dbReference type="Proteomes" id="UP000085678">
    <property type="component" value="Unplaced"/>
</dbReference>
<evidence type="ECO:0000256" key="1">
    <source>
        <dbReference type="ARBA" id="ARBA00005771"/>
    </source>
</evidence>
<keyword evidence="4" id="KW-1185">Reference proteome</keyword>
<evidence type="ECO:0000313" key="4">
    <source>
        <dbReference type="Proteomes" id="UP000085678"/>
    </source>
</evidence>
<reference evidence="5" key="1">
    <citation type="submission" date="2025-08" db="UniProtKB">
        <authorList>
            <consortium name="RefSeq"/>
        </authorList>
    </citation>
    <scope>IDENTIFICATION</scope>
    <source>
        <tissue evidence="5">Gonads</tissue>
    </source>
</reference>
<dbReference type="InterPro" id="IPR027417">
    <property type="entry name" value="P-loop_NTPase"/>
</dbReference>
<dbReference type="RefSeq" id="XP_013382136.1">
    <property type="nucleotide sequence ID" value="XM_013526682.1"/>
</dbReference>
<gene>
    <name evidence="5" type="primary">LOC106152936</name>
</gene>
<dbReference type="OrthoDB" id="205623at2759"/>
<sequence>MGPVKIVDAKGAGLTVYEWDNVYFPNWPWLKDAHLKALRTMPLREDDVFLCTYPKSGTHWAHEILDMLLTGKTDKHQLPTAPLAGMTMDYIEHELASPRIFNNHLYPKHMPEGATDKVKVVCVSRNPKDIAVSMYHFNKVSPEMGYDGEWSDFLPLFLEGKGIYNSWWEYTLQWWNAEKKNPNILWLTYEDMQEDCFHQIKRVDQFLDTGRTLDFMETVNKRCSFQSMTKSLQAQHTRFFRKGEVGDWKNWFTVAQNEEFDTFHQQKMKNSDFTVRFEL</sequence>
<dbReference type="Gene3D" id="3.40.50.300">
    <property type="entry name" value="P-loop containing nucleotide triphosphate hydrolases"/>
    <property type="match status" value="1"/>
</dbReference>
<dbReference type="GeneID" id="106152936"/>
<protein>
    <submittedName>
        <fullName evidence="5">Cytosolic sulfotransferase 3</fullName>
    </submittedName>
</protein>
<dbReference type="InParanoid" id="A0A1S3H9J1"/>
<dbReference type="GO" id="GO:0008146">
    <property type="term" value="F:sulfotransferase activity"/>
    <property type="evidence" value="ECO:0007669"/>
    <property type="project" value="InterPro"/>
</dbReference>
<evidence type="ECO:0000313" key="5">
    <source>
        <dbReference type="RefSeq" id="XP_013382136.1"/>
    </source>
</evidence>
<dbReference type="AlphaFoldDB" id="A0A1S3H9J1"/>
<proteinExistence type="inferred from homology"/>